<dbReference type="PANTHER" id="PTHR33755">
    <property type="entry name" value="TOXIN PARE1-RELATED"/>
    <property type="match status" value="1"/>
</dbReference>
<dbReference type="RefSeq" id="WP_229486121.1">
    <property type="nucleotide sequence ID" value="NZ_JAIVFQ010000026.1"/>
</dbReference>
<dbReference type="InterPro" id="IPR007712">
    <property type="entry name" value="RelE/ParE_toxin"/>
</dbReference>
<dbReference type="InterPro" id="IPR035093">
    <property type="entry name" value="RelE/ParE_toxin_dom_sf"/>
</dbReference>
<protein>
    <submittedName>
        <fullName evidence="3">Type II toxin-antitoxin system RelE/ParE family toxin</fullName>
    </submittedName>
</protein>
<dbReference type="NCBIfam" id="TIGR02385">
    <property type="entry name" value="RelE_StbE"/>
    <property type="match status" value="1"/>
</dbReference>
<dbReference type="Pfam" id="PF05016">
    <property type="entry name" value="ParE_toxin"/>
    <property type="match status" value="1"/>
</dbReference>
<keyword evidence="4" id="KW-1185">Reference proteome</keyword>
<dbReference type="Proteomes" id="UP001199525">
    <property type="component" value="Unassembled WGS sequence"/>
</dbReference>
<comment type="similarity">
    <text evidence="1">Belongs to the RelE toxin family.</text>
</comment>
<organism evidence="3 4">
    <name type="scientific">Nostoc favosum CHAB5714</name>
    <dbReference type="NCBI Taxonomy" id="2780399"/>
    <lineage>
        <taxon>Bacteria</taxon>
        <taxon>Bacillati</taxon>
        <taxon>Cyanobacteriota</taxon>
        <taxon>Cyanophyceae</taxon>
        <taxon>Nostocales</taxon>
        <taxon>Nostocaceae</taxon>
        <taxon>Nostoc</taxon>
        <taxon>Nostoc favosum</taxon>
    </lineage>
</organism>
<sequence length="99" mass="11229">MAYQVVWSPKALEDVEDIATYISRDSTAYAAAVVQRIIDVTRNLSNFPFSGRIVPEFGNDTIREKFVYSYRIIYRIQGDTLTIAAVIHGKKLLDKLDAD</sequence>
<dbReference type="InterPro" id="IPR051803">
    <property type="entry name" value="TA_system_RelE-like_toxin"/>
</dbReference>
<evidence type="ECO:0000256" key="2">
    <source>
        <dbReference type="ARBA" id="ARBA00022649"/>
    </source>
</evidence>
<dbReference type="EMBL" id="JAIVFQ010000026">
    <property type="protein sequence ID" value="MCC5601067.1"/>
    <property type="molecule type" value="Genomic_DNA"/>
</dbReference>
<comment type="caution">
    <text evidence="3">The sequence shown here is derived from an EMBL/GenBank/DDBJ whole genome shotgun (WGS) entry which is preliminary data.</text>
</comment>
<keyword evidence="2" id="KW-1277">Toxin-antitoxin system</keyword>
<evidence type="ECO:0000313" key="4">
    <source>
        <dbReference type="Proteomes" id="UP001199525"/>
    </source>
</evidence>
<reference evidence="3 4" key="1">
    <citation type="journal article" date="2021" name="Microorganisms">
        <title>Genome Evolution of Filamentous Cyanobacterium Nostoc Species: From Facultative Symbiosis to Free Living.</title>
        <authorList>
            <person name="Huo D."/>
            <person name="Li H."/>
            <person name="Cai F."/>
            <person name="Guo X."/>
            <person name="Qiao Z."/>
            <person name="Wang W."/>
            <person name="Yu G."/>
            <person name="Li R."/>
        </authorList>
    </citation>
    <scope>NUCLEOTIDE SEQUENCE [LARGE SCALE GENOMIC DNA]</scope>
    <source>
        <strain evidence="3 4">CHAB 5714</strain>
    </source>
</reference>
<name>A0ABS8IAG1_9NOSO</name>
<evidence type="ECO:0000313" key="3">
    <source>
        <dbReference type="EMBL" id="MCC5601067.1"/>
    </source>
</evidence>
<evidence type="ECO:0000256" key="1">
    <source>
        <dbReference type="ARBA" id="ARBA00006226"/>
    </source>
</evidence>
<proteinExistence type="inferred from homology"/>
<dbReference type="PANTHER" id="PTHR33755:SF5">
    <property type="entry name" value="TYPE II TOXIN-ANTITOXIN SYSTEM RELE_PARE FAMILY TOXIN"/>
    <property type="match status" value="1"/>
</dbReference>
<dbReference type="Gene3D" id="3.30.2310.20">
    <property type="entry name" value="RelE-like"/>
    <property type="match status" value="1"/>
</dbReference>
<dbReference type="SUPFAM" id="SSF143011">
    <property type="entry name" value="RelE-like"/>
    <property type="match status" value="1"/>
</dbReference>
<accession>A0ABS8IAG1</accession>
<gene>
    <name evidence="3" type="ORF">LC586_18125</name>
</gene>